<organism evidence="2 3">
    <name type="scientific">Bifidobacterium adolescentis</name>
    <dbReference type="NCBI Taxonomy" id="1680"/>
    <lineage>
        <taxon>Bacteria</taxon>
        <taxon>Bacillati</taxon>
        <taxon>Actinomycetota</taxon>
        <taxon>Actinomycetes</taxon>
        <taxon>Bifidobacteriales</taxon>
        <taxon>Bifidobacteriaceae</taxon>
        <taxon>Bifidobacterium</taxon>
    </lineage>
</organism>
<evidence type="ECO:0000256" key="1">
    <source>
        <dbReference type="SAM" id="Phobius"/>
    </source>
</evidence>
<accession>A0A415FMX9</accession>
<proteinExistence type="predicted"/>
<dbReference type="Proteomes" id="UP000285262">
    <property type="component" value="Unassembled WGS sequence"/>
</dbReference>
<gene>
    <name evidence="2" type="ORF">DW072_08860</name>
</gene>
<protein>
    <recommendedName>
        <fullName evidence="4">PEGA domain-containing protein</fullName>
    </recommendedName>
</protein>
<sequence>MPVAAPGAGQPLDPKTKKTILISGIVIGALIVLGIVYGVLNSTVFSAKSVAQSYLTAIADGKYDKANDIADPQVDKDQLKLLSDTVAKADNATIANPHIDSVKTVEGVAKVNVTYSLNGKNVNDSLTINKDGSKFLLFPNWKISSPLLKTITVSVPNAVESLSVNGVDVTAKNAEKSDSGTWTLRVYPGSYKVSIGKSGYVTSGITMVRTNADSDAVDLKIMPTAKLKEDLSKAMNAKLDECAKSTDYAPEGCPFGFDLYDEDYYRNFAWSISVYPKLSDIDLDYGTFSTRQGKAKCTYEEKNFDDSWESQDDSTHFTVNGSFSIRDGKLSVTIDDED</sequence>
<evidence type="ECO:0000313" key="3">
    <source>
        <dbReference type="Proteomes" id="UP000285262"/>
    </source>
</evidence>
<evidence type="ECO:0000313" key="2">
    <source>
        <dbReference type="EMBL" id="RHK24239.1"/>
    </source>
</evidence>
<dbReference type="EMBL" id="QRNG01000019">
    <property type="protein sequence ID" value="RHK24239.1"/>
    <property type="molecule type" value="Genomic_DNA"/>
</dbReference>
<keyword evidence="1" id="KW-0472">Membrane</keyword>
<keyword evidence="1" id="KW-0812">Transmembrane</keyword>
<dbReference type="AlphaFoldDB" id="A0A415FMX9"/>
<reference evidence="2 3" key="1">
    <citation type="submission" date="2018-08" db="EMBL/GenBank/DDBJ databases">
        <title>A genome reference for cultivated species of the human gut microbiota.</title>
        <authorList>
            <person name="Zou Y."/>
            <person name="Xue W."/>
            <person name="Luo G."/>
        </authorList>
    </citation>
    <scope>NUCLEOTIDE SEQUENCE [LARGE SCALE GENOMIC DNA]</scope>
    <source>
        <strain evidence="2 3">AF45-19</strain>
    </source>
</reference>
<evidence type="ECO:0008006" key="4">
    <source>
        <dbReference type="Google" id="ProtNLM"/>
    </source>
</evidence>
<name>A0A415FMX9_BIFAD</name>
<keyword evidence="1" id="KW-1133">Transmembrane helix</keyword>
<comment type="caution">
    <text evidence="2">The sequence shown here is derived from an EMBL/GenBank/DDBJ whole genome shotgun (WGS) entry which is preliminary data.</text>
</comment>
<feature type="transmembrane region" description="Helical" evidence="1">
    <location>
        <begin position="20"/>
        <end position="40"/>
    </location>
</feature>